<dbReference type="SUPFAM" id="SSF52540">
    <property type="entry name" value="P-loop containing nucleoside triphosphate hydrolases"/>
    <property type="match status" value="1"/>
</dbReference>
<keyword evidence="5 17" id="KW-0597">Phosphoprotein</keyword>
<dbReference type="InterPro" id="IPR058031">
    <property type="entry name" value="AAA_lid_NorR"/>
</dbReference>
<feature type="domain" description="Response regulatory" evidence="19">
    <location>
        <begin position="8"/>
        <end position="123"/>
    </location>
</feature>
<dbReference type="AlphaFoldDB" id="A0A7X1ZGH5"/>
<dbReference type="PROSITE" id="PS00688">
    <property type="entry name" value="SIGMA54_INTERACT_3"/>
    <property type="match status" value="1"/>
</dbReference>
<keyword evidence="11" id="KW-0010">Activator</keyword>
<dbReference type="InterPro" id="IPR003593">
    <property type="entry name" value="AAA+_ATPase"/>
</dbReference>
<evidence type="ECO:0000259" key="19">
    <source>
        <dbReference type="PROSITE" id="PS50110"/>
    </source>
</evidence>
<keyword evidence="8" id="KW-0902">Two-component regulatory system</keyword>
<keyword evidence="21" id="KW-1185">Reference proteome</keyword>
<evidence type="ECO:0000256" key="9">
    <source>
        <dbReference type="ARBA" id="ARBA00023015"/>
    </source>
</evidence>
<evidence type="ECO:0000313" key="20">
    <source>
        <dbReference type="EMBL" id="MQX38128.1"/>
    </source>
</evidence>
<dbReference type="Gene3D" id="3.40.50.2300">
    <property type="match status" value="1"/>
</dbReference>
<dbReference type="PROSITE" id="PS50110">
    <property type="entry name" value="RESPONSE_REGULATORY"/>
    <property type="match status" value="1"/>
</dbReference>
<organism evidence="20 21">
    <name type="scientific">Roseospira navarrensis</name>
    <dbReference type="NCBI Taxonomy" id="140058"/>
    <lineage>
        <taxon>Bacteria</taxon>
        <taxon>Pseudomonadati</taxon>
        <taxon>Pseudomonadota</taxon>
        <taxon>Alphaproteobacteria</taxon>
        <taxon>Rhodospirillales</taxon>
        <taxon>Rhodospirillaceae</taxon>
        <taxon>Roseospira</taxon>
    </lineage>
</organism>
<evidence type="ECO:0000256" key="8">
    <source>
        <dbReference type="ARBA" id="ARBA00023012"/>
    </source>
</evidence>
<dbReference type="Pfam" id="PF02954">
    <property type="entry name" value="HTH_8"/>
    <property type="match status" value="1"/>
</dbReference>
<dbReference type="SUPFAM" id="SSF46689">
    <property type="entry name" value="Homeodomain-like"/>
    <property type="match status" value="1"/>
</dbReference>
<dbReference type="Pfam" id="PF00072">
    <property type="entry name" value="Response_reg"/>
    <property type="match status" value="1"/>
</dbReference>
<dbReference type="Proteomes" id="UP000434582">
    <property type="component" value="Unassembled WGS sequence"/>
</dbReference>
<dbReference type="CDD" id="cd00009">
    <property type="entry name" value="AAA"/>
    <property type="match status" value="1"/>
</dbReference>
<evidence type="ECO:0000256" key="17">
    <source>
        <dbReference type="PROSITE-ProRule" id="PRU00169"/>
    </source>
</evidence>
<dbReference type="InterPro" id="IPR002078">
    <property type="entry name" value="Sigma_54_int"/>
</dbReference>
<evidence type="ECO:0000256" key="10">
    <source>
        <dbReference type="ARBA" id="ARBA00023125"/>
    </source>
</evidence>
<name>A0A7X1ZGH5_9PROT</name>
<dbReference type="EMBL" id="WIVE01000072">
    <property type="protein sequence ID" value="MQX38128.1"/>
    <property type="molecule type" value="Genomic_DNA"/>
</dbReference>
<dbReference type="InterPro" id="IPR002197">
    <property type="entry name" value="HTH_Fis"/>
</dbReference>
<proteinExistence type="predicted"/>
<evidence type="ECO:0000256" key="1">
    <source>
        <dbReference type="ARBA" id="ARBA00004496"/>
    </source>
</evidence>
<evidence type="ECO:0000256" key="2">
    <source>
        <dbReference type="ARBA" id="ARBA00019059"/>
    </source>
</evidence>
<comment type="caution">
    <text evidence="20">The sequence shown here is derived from an EMBL/GenBank/DDBJ whole genome shotgun (WGS) entry which is preliminary data.</text>
</comment>
<protein>
    <recommendedName>
        <fullName evidence="2">DNA-binding transcriptional regulator NtrC</fullName>
    </recommendedName>
    <alternativeName>
        <fullName evidence="14">Nitrogen regulation protein NR(I)</fullName>
    </alternativeName>
    <alternativeName>
        <fullName evidence="15">Nitrogen regulator I</fullName>
    </alternativeName>
</protein>
<dbReference type="InterPro" id="IPR011006">
    <property type="entry name" value="CheY-like_superfamily"/>
</dbReference>
<dbReference type="InterPro" id="IPR001789">
    <property type="entry name" value="Sig_transdc_resp-reg_receiver"/>
</dbReference>
<dbReference type="FunFam" id="3.40.50.300:FF:000006">
    <property type="entry name" value="DNA-binding transcriptional regulator NtrC"/>
    <property type="match status" value="1"/>
</dbReference>
<evidence type="ECO:0000256" key="3">
    <source>
        <dbReference type="ARBA" id="ARBA00022490"/>
    </source>
</evidence>
<keyword evidence="6" id="KW-0547">Nucleotide-binding</keyword>
<evidence type="ECO:0000256" key="6">
    <source>
        <dbReference type="ARBA" id="ARBA00022741"/>
    </source>
</evidence>
<dbReference type="PANTHER" id="PTHR32071">
    <property type="entry name" value="TRANSCRIPTIONAL REGULATORY PROTEIN"/>
    <property type="match status" value="1"/>
</dbReference>
<dbReference type="PRINTS" id="PR01590">
    <property type="entry name" value="HTHFIS"/>
</dbReference>
<feature type="modified residue" description="4-aspartylphosphate" evidence="17">
    <location>
        <position position="58"/>
    </location>
</feature>
<dbReference type="Pfam" id="PF25601">
    <property type="entry name" value="AAA_lid_14"/>
    <property type="match status" value="1"/>
</dbReference>
<evidence type="ECO:0000256" key="14">
    <source>
        <dbReference type="ARBA" id="ARBA00029881"/>
    </source>
</evidence>
<keyword evidence="7" id="KW-0067">ATP-binding</keyword>
<evidence type="ECO:0000256" key="4">
    <source>
        <dbReference type="ARBA" id="ARBA00022491"/>
    </source>
</evidence>
<reference evidence="20 21" key="1">
    <citation type="submission" date="2019-10" db="EMBL/GenBank/DDBJ databases">
        <title>Draft whole-genome sequence of the purple nonsulfur photosynthetic bacterium Roseospira navarrensis DSM 15114.</title>
        <authorList>
            <person name="Kyndt J.A."/>
            <person name="Meyer T.E."/>
        </authorList>
    </citation>
    <scope>NUCLEOTIDE SEQUENCE [LARGE SCALE GENOMIC DNA]</scope>
    <source>
        <strain evidence="20 21">DSM 15114</strain>
    </source>
</reference>
<accession>A0A7X1ZGH5</accession>
<dbReference type="GO" id="GO:0000160">
    <property type="term" value="P:phosphorelay signal transduction system"/>
    <property type="evidence" value="ECO:0007669"/>
    <property type="project" value="UniProtKB-KW"/>
</dbReference>
<comment type="subcellular location">
    <subcellularLocation>
        <location evidence="1">Cytoplasm</location>
    </subcellularLocation>
</comment>
<evidence type="ECO:0000256" key="15">
    <source>
        <dbReference type="ARBA" id="ARBA00031910"/>
    </source>
</evidence>
<evidence type="ECO:0000259" key="18">
    <source>
        <dbReference type="PROSITE" id="PS50045"/>
    </source>
</evidence>
<dbReference type="SUPFAM" id="SSF52172">
    <property type="entry name" value="CheY-like"/>
    <property type="match status" value="1"/>
</dbReference>
<dbReference type="RefSeq" id="WP_153346278.1">
    <property type="nucleotide sequence ID" value="NZ_WIVE01000072.1"/>
</dbReference>
<evidence type="ECO:0000256" key="12">
    <source>
        <dbReference type="ARBA" id="ARBA00023163"/>
    </source>
</evidence>
<dbReference type="GO" id="GO:0043565">
    <property type="term" value="F:sequence-specific DNA binding"/>
    <property type="evidence" value="ECO:0007669"/>
    <property type="project" value="InterPro"/>
</dbReference>
<dbReference type="Pfam" id="PF00158">
    <property type="entry name" value="Sigma54_activat"/>
    <property type="match status" value="1"/>
</dbReference>
<dbReference type="GO" id="GO:0005524">
    <property type="term" value="F:ATP binding"/>
    <property type="evidence" value="ECO:0007669"/>
    <property type="project" value="UniProtKB-KW"/>
</dbReference>
<comment type="function">
    <text evidence="16">Member of the two-component regulatory system NtrB/NtrC, which controls expression of the nitrogen-regulated (ntr) genes in response to nitrogen limitation. Phosphorylated NtrC binds directly to DNA and stimulates the formation of open promoter-sigma54-RNA polymerase complexes.</text>
</comment>
<dbReference type="PROSITE" id="PS50045">
    <property type="entry name" value="SIGMA54_INTERACT_4"/>
    <property type="match status" value="1"/>
</dbReference>
<dbReference type="GO" id="GO:0005737">
    <property type="term" value="C:cytoplasm"/>
    <property type="evidence" value="ECO:0007669"/>
    <property type="project" value="UniProtKB-SubCell"/>
</dbReference>
<dbReference type="InterPro" id="IPR025944">
    <property type="entry name" value="Sigma_54_int_dom_CS"/>
</dbReference>
<dbReference type="Gene3D" id="1.10.8.60">
    <property type="match status" value="1"/>
</dbReference>
<keyword evidence="12" id="KW-0804">Transcription</keyword>
<evidence type="ECO:0000256" key="11">
    <source>
        <dbReference type="ARBA" id="ARBA00023159"/>
    </source>
</evidence>
<dbReference type="Gene3D" id="1.10.10.60">
    <property type="entry name" value="Homeodomain-like"/>
    <property type="match status" value="1"/>
</dbReference>
<feature type="domain" description="Sigma-54 factor interaction" evidence="18">
    <location>
        <begin position="136"/>
        <end position="365"/>
    </location>
</feature>
<evidence type="ECO:0000313" key="21">
    <source>
        <dbReference type="Proteomes" id="UP000434582"/>
    </source>
</evidence>
<evidence type="ECO:0000256" key="5">
    <source>
        <dbReference type="ARBA" id="ARBA00022553"/>
    </source>
</evidence>
<evidence type="ECO:0000256" key="13">
    <source>
        <dbReference type="ARBA" id="ARBA00023231"/>
    </source>
</evidence>
<keyword evidence="10" id="KW-0238">DNA-binding</keyword>
<dbReference type="InterPro" id="IPR009057">
    <property type="entry name" value="Homeodomain-like_sf"/>
</dbReference>
<dbReference type="OrthoDB" id="9762726at2"/>
<keyword evidence="13" id="KW-0535">Nitrogen fixation</keyword>
<dbReference type="InterPro" id="IPR027417">
    <property type="entry name" value="P-loop_NTPase"/>
</dbReference>
<keyword evidence="3" id="KW-0963">Cytoplasm</keyword>
<dbReference type="GO" id="GO:0006355">
    <property type="term" value="P:regulation of DNA-templated transcription"/>
    <property type="evidence" value="ECO:0007669"/>
    <property type="project" value="InterPro"/>
</dbReference>
<dbReference type="PANTHER" id="PTHR32071:SF95">
    <property type="entry name" value="DNA-BINDING TRANSCRIPTIONAL REGULATOR NTRC"/>
    <property type="match status" value="1"/>
</dbReference>
<keyword evidence="9" id="KW-0805">Transcription regulation</keyword>
<sequence length="445" mass="47651">MTVLERHSVGLIEDDPVMGESLTQGLTLEGLQVSWWQSGAEALKALSRPVVPDVLICDIRLPDMSGEAVFEALVRAGGSPPVLFMTAYGDIDQAVRLMRAGAADYLTKPFEMGTLLGRLAALVPGDASTAATDGAVLGVSPVMRILERDLSRLAGASGPVLITGETGVGKEVCARHLHHLSRPGAPFIAVNCAAIPADLLESEIFGHEKGAFTGAAARHPGYAERARDGILFLDEIGDLPPALQGKLLRLLEERAFHRLGATAPVPFRARVVAATNTDLPTAVAEGRFRADLMYRLNTFTLDIPPLRTRPEDTGWLLDRFVTRFVAEHPDGPVRGVGALAEEAARAHDWPGNVRELRNRVERAVAMGLSPWLGPADLFPPARWTGGGGADPEAPAALADIRDAAERRAIEGAIRDADGQLREAARLLGISRTTLWEKMRRLGLSG</sequence>
<dbReference type="SMART" id="SM00382">
    <property type="entry name" value="AAA"/>
    <property type="match status" value="1"/>
</dbReference>
<keyword evidence="4" id="KW-0678">Repressor</keyword>
<evidence type="ECO:0000256" key="7">
    <source>
        <dbReference type="ARBA" id="ARBA00022840"/>
    </source>
</evidence>
<evidence type="ECO:0000256" key="16">
    <source>
        <dbReference type="ARBA" id="ARBA00043886"/>
    </source>
</evidence>
<gene>
    <name evidence="20" type="ORF">GHC57_16555</name>
</gene>
<dbReference type="Gene3D" id="3.40.50.300">
    <property type="entry name" value="P-loop containing nucleotide triphosphate hydrolases"/>
    <property type="match status" value="1"/>
</dbReference>
<dbReference type="SMART" id="SM00448">
    <property type="entry name" value="REC"/>
    <property type="match status" value="1"/>
</dbReference>